<reference evidence="1 2" key="1">
    <citation type="journal article" date="2023" name="Science">
        <title>Complex scaffold remodeling in plant triterpene biosynthesis.</title>
        <authorList>
            <person name="De La Pena R."/>
            <person name="Hodgson H."/>
            <person name="Liu J.C."/>
            <person name="Stephenson M.J."/>
            <person name="Martin A.C."/>
            <person name="Owen C."/>
            <person name="Harkess A."/>
            <person name="Leebens-Mack J."/>
            <person name="Jimenez L.E."/>
            <person name="Osbourn A."/>
            <person name="Sattely E.S."/>
        </authorList>
    </citation>
    <scope>NUCLEOTIDE SEQUENCE [LARGE SCALE GENOMIC DNA]</scope>
    <source>
        <strain evidence="2">cv. JPN11</strain>
        <tissue evidence="1">Leaf</tissue>
    </source>
</reference>
<gene>
    <name evidence="1" type="ORF">OWV82_015535</name>
</gene>
<evidence type="ECO:0000313" key="1">
    <source>
        <dbReference type="EMBL" id="KAJ4713440.1"/>
    </source>
</evidence>
<dbReference type="EMBL" id="CM051401">
    <property type="protein sequence ID" value="KAJ4713440.1"/>
    <property type="molecule type" value="Genomic_DNA"/>
</dbReference>
<organism evidence="1 2">
    <name type="scientific">Melia azedarach</name>
    <name type="common">Chinaberry tree</name>
    <dbReference type="NCBI Taxonomy" id="155640"/>
    <lineage>
        <taxon>Eukaryota</taxon>
        <taxon>Viridiplantae</taxon>
        <taxon>Streptophyta</taxon>
        <taxon>Embryophyta</taxon>
        <taxon>Tracheophyta</taxon>
        <taxon>Spermatophyta</taxon>
        <taxon>Magnoliopsida</taxon>
        <taxon>eudicotyledons</taxon>
        <taxon>Gunneridae</taxon>
        <taxon>Pentapetalae</taxon>
        <taxon>rosids</taxon>
        <taxon>malvids</taxon>
        <taxon>Sapindales</taxon>
        <taxon>Meliaceae</taxon>
        <taxon>Melia</taxon>
    </lineage>
</organism>
<proteinExistence type="predicted"/>
<sequence length="144" mass="16804">MTKLNYMLTMIDDTYDAYGTLEELILFTEAIRRWNIDAVDMLPEYMKFIYKTLLDVFNEIEDDLAKEGRSYCIPYAKDAEHKVIETYFVQAKWFNEGYVPSMEEYMPVALISCAYTLVITISFLGMGDIATRRLLNGCQISQRL</sequence>
<protein>
    <submittedName>
        <fullName evidence="1">Valencene synthase</fullName>
    </submittedName>
</protein>
<keyword evidence="2" id="KW-1185">Reference proteome</keyword>
<name>A0ACC1XPZ2_MELAZ</name>
<dbReference type="Proteomes" id="UP001164539">
    <property type="component" value="Chromosome 8"/>
</dbReference>
<comment type="caution">
    <text evidence="1">The sequence shown here is derived from an EMBL/GenBank/DDBJ whole genome shotgun (WGS) entry which is preliminary data.</text>
</comment>
<accession>A0ACC1XPZ2</accession>
<evidence type="ECO:0000313" key="2">
    <source>
        <dbReference type="Proteomes" id="UP001164539"/>
    </source>
</evidence>